<keyword evidence="5" id="KW-0812">Transmembrane</keyword>
<evidence type="ECO:0000313" key="11">
    <source>
        <dbReference type="EMBL" id="HGG01225.1"/>
    </source>
</evidence>
<proteinExistence type="inferred from homology"/>
<keyword evidence="8" id="KW-0998">Cell outer membrane</keyword>
<organism evidence="11">
    <name type="scientific">Planktothricoides sp. SpSt-374</name>
    <dbReference type="NCBI Taxonomy" id="2282167"/>
    <lineage>
        <taxon>Bacteria</taxon>
        <taxon>Bacillati</taxon>
        <taxon>Cyanobacteriota</taxon>
        <taxon>Cyanophyceae</taxon>
        <taxon>Oscillatoriophycideae</taxon>
        <taxon>Oscillatoriales</taxon>
        <taxon>Oscillatoriaceae</taxon>
        <taxon>Planktothricoides</taxon>
    </lineage>
</organism>
<dbReference type="Gene3D" id="3.10.20.310">
    <property type="entry name" value="membrane protein fhac"/>
    <property type="match status" value="1"/>
</dbReference>
<gene>
    <name evidence="11" type="ORF">ENR15_11395</name>
</gene>
<evidence type="ECO:0000256" key="7">
    <source>
        <dbReference type="ARBA" id="ARBA00023136"/>
    </source>
</evidence>
<dbReference type="GO" id="GO:0009279">
    <property type="term" value="C:cell outer membrane"/>
    <property type="evidence" value="ECO:0007669"/>
    <property type="project" value="UniProtKB-SubCell"/>
</dbReference>
<keyword evidence="6" id="KW-0653">Protein transport</keyword>
<dbReference type="PANTHER" id="PTHR34597">
    <property type="entry name" value="SLR1661 PROTEIN"/>
    <property type="match status" value="1"/>
</dbReference>
<evidence type="ECO:0000256" key="1">
    <source>
        <dbReference type="ARBA" id="ARBA00004442"/>
    </source>
</evidence>
<evidence type="ECO:0000256" key="6">
    <source>
        <dbReference type="ARBA" id="ARBA00022927"/>
    </source>
</evidence>
<dbReference type="GO" id="GO:0046819">
    <property type="term" value="P:protein secretion by the type V secretion system"/>
    <property type="evidence" value="ECO:0007669"/>
    <property type="project" value="TreeGrafter"/>
</dbReference>
<dbReference type="InterPro" id="IPR013686">
    <property type="entry name" value="Polypept-transport_assoc_ShlB"/>
</dbReference>
<dbReference type="InterPro" id="IPR034746">
    <property type="entry name" value="POTRA"/>
</dbReference>
<dbReference type="EMBL" id="DSPX01000117">
    <property type="protein sequence ID" value="HGG01225.1"/>
    <property type="molecule type" value="Genomic_DNA"/>
</dbReference>
<accession>A0A7C3ZKN5</accession>
<reference evidence="11" key="1">
    <citation type="journal article" date="2020" name="mSystems">
        <title>Genome- and Community-Level Interaction Insights into Carbon Utilization and Element Cycling Functions of Hydrothermarchaeota in Hydrothermal Sediment.</title>
        <authorList>
            <person name="Zhou Z."/>
            <person name="Liu Y."/>
            <person name="Xu W."/>
            <person name="Pan J."/>
            <person name="Luo Z.H."/>
            <person name="Li M."/>
        </authorList>
    </citation>
    <scope>NUCLEOTIDE SEQUENCE [LARGE SCALE GENOMIC DNA]</scope>
    <source>
        <strain evidence="11">SpSt-374</strain>
    </source>
</reference>
<comment type="caution">
    <text evidence="11">The sequence shown here is derived from an EMBL/GenBank/DDBJ whole genome shotgun (WGS) entry which is preliminary data.</text>
</comment>
<evidence type="ECO:0000256" key="9">
    <source>
        <dbReference type="SAM" id="MobiDB-lite"/>
    </source>
</evidence>
<feature type="region of interest" description="Disordered" evidence="9">
    <location>
        <begin position="1"/>
        <end position="21"/>
    </location>
</feature>
<sequence length="592" mass="64932">MQFPQLPLTNITSKSPQRCASQTSPQRCAKIRYIEHLAWSIWLLLCLMPPATAQMMPPGDNNSGSQETEVTPEETNINVTPEGVENNPLDRFTVERFEFEGNTAFSAERLSQEIAEFTNIPITFAELLQAEAKISKLYTDNGYVNSGAAIPAQTISNGTVKVQVIEGGLEDIKVFVNGRLSSNYIRSRLSRGTRAPLNQNRLLEAMQLLVLDPRIENISGELSAGARPERSLLEVRVEEADSFTTELFADNGRSPSVGSVRRGVRISHDNLLGVGDSLSASYTNTEGSNAYDFSYTLPVNGRNGAVSLSGGTTKTEVIEPPFDRVDILGDSVYYELSLRQPVIETPTRSLTLGLAAARQQSKTSLLGVDFPLSPGSDEDGETRVSALRFFQEWTSRTATSVFAARSQFSLGTGWFDATVNSQPPDGRFFSWRGQAQYVRRLPINSLLVVRTDAQFAPRTLVPLEQFGLGGFRSVRGYRQDTLLTDNGILTSAEWRVPVLQLGDSSAPPGRGGAVQGLVQLVPFIDFGIAWNSGTTPDPESNKLLGAGLGLQMSWGDLLDARIEWGVPLIDVESSDRTWQENGIYFSVNFRPF</sequence>
<evidence type="ECO:0000256" key="3">
    <source>
        <dbReference type="ARBA" id="ARBA00022448"/>
    </source>
</evidence>
<evidence type="ECO:0000256" key="4">
    <source>
        <dbReference type="ARBA" id="ARBA00022452"/>
    </source>
</evidence>
<evidence type="ECO:0000256" key="5">
    <source>
        <dbReference type="ARBA" id="ARBA00022692"/>
    </source>
</evidence>
<evidence type="ECO:0000256" key="2">
    <source>
        <dbReference type="ARBA" id="ARBA00009055"/>
    </source>
</evidence>
<name>A0A7C3ZKN5_9CYAN</name>
<comment type="similarity">
    <text evidence="2">Belongs to the TPS (TC 1.B.20) family.</text>
</comment>
<keyword evidence="4" id="KW-1134">Transmembrane beta strand</keyword>
<feature type="domain" description="POTRA" evidence="10">
    <location>
        <begin position="92"/>
        <end position="167"/>
    </location>
</feature>
<dbReference type="InterPro" id="IPR051544">
    <property type="entry name" value="TPS_OM_transporter"/>
</dbReference>
<dbReference type="AlphaFoldDB" id="A0A7C3ZKN5"/>
<keyword evidence="3" id="KW-0813">Transport</keyword>
<protein>
    <submittedName>
        <fullName evidence="11">ShlB/FhaC/HecB family hemolysin secretion/activation protein</fullName>
    </submittedName>
</protein>
<dbReference type="GO" id="GO:0008320">
    <property type="term" value="F:protein transmembrane transporter activity"/>
    <property type="evidence" value="ECO:0007669"/>
    <property type="project" value="TreeGrafter"/>
</dbReference>
<feature type="compositionally biased region" description="Polar residues" evidence="9">
    <location>
        <begin position="60"/>
        <end position="79"/>
    </location>
</feature>
<dbReference type="InterPro" id="IPR005565">
    <property type="entry name" value="Hemolysn_activator_HlyB_C"/>
</dbReference>
<dbReference type="PANTHER" id="PTHR34597:SF3">
    <property type="entry name" value="OUTER MEMBRANE TRANSPORTER CDIB"/>
    <property type="match status" value="1"/>
</dbReference>
<dbReference type="Pfam" id="PF03865">
    <property type="entry name" value="ShlB"/>
    <property type="match status" value="1"/>
</dbReference>
<feature type="region of interest" description="Disordered" evidence="9">
    <location>
        <begin position="56"/>
        <end position="85"/>
    </location>
</feature>
<dbReference type="Pfam" id="PF08479">
    <property type="entry name" value="POTRA_2"/>
    <property type="match status" value="1"/>
</dbReference>
<comment type="subcellular location">
    <subcellularLocation>
        <location evidence="1">Cell outer membrane</location>
    </subcellularLocation>
</comment>
<evidence type="ECO:0000259" key="10">
    <source>
        <dbReference type="PROSITE" id="PS51779"/>
    </source>
</evidence>
<dbReference type="PROSITE" id="PS51779">
    <property type="entry name" value="POTRA"/>
    <property type="match status" value="1"/>
</dbReference>
<feature type="compositionally biased region" description="Polar residues" evidence="9">
    <location>
        <begin position="7"/>
        <end position="21"/>
    </location>
</feature>
<dbReference type="Gene3D" id="2.40.160.50">
    <property type="entry name" value="membrane protein fhac: a member of the omp85/tpsb transporter family"/>
    <property type="match status" value="1"/>
</dbReference>
<keyword evidence="7" id="KW-0472">Membrane</keyword>
<dbReference type="GO" id="GO:0098046">
    <property type="term" value="C:type V protein secretion system complex"/>
    <property type="evidence" value="ECO:0007669"/>
    <property type="project" value="TreeGrafter"/>
</dbReference>
<evidence type="ECO:0000256" key="8">
    <source>
        <dbReference type="ARBA" id="ARBA00023237"/>
    </source>
</evidence>